<name>A0A1S0TKR5_LOALO</name>
<protein>
    <submittedName>
        <fullName evidence="1">Uncharacterized protein</fullName>
    </submittedName>
</protein>
<dbReference type="RefSeq" id="XP_003149053.1">
    <property type="nucleotide sequence ID" value="XM_003149005.1"/>
</dbReference>
<accession>A0A1S0TKR5</accession>
<gene>
    <name evidence="1" type="ORF">LOAG_13499</name>
</gene>
<dbReference type="AlphaFoldDB" id="A0A1S0TKR5"/>
<dbReference type="GeneID" id="9950969"/>
<evidence type="ECO:0000313" key="1">
    <source>
        <dbReference type="EMBL" id="EFO15016.1"/>
    </source>
</evidence>
<dbReference type="EMBL" id="JH712134">
    <property type="protein sequence ID" value="EFO15016.1"/>
    <property type="molecule type" value="Genomic_DNA"/>
</dbReference>
<reference evidence="1" key="1">
    <citation type="submission" date="2012-04" db="EMBL/GenBank/DDBJ databases">
        <title>The Genome Sequence of Loa loa.</title>
        <authorList>
            <consortium name="The Broad Institute Genome Sequencing Platform"/>
            <consortium name="Broad Institute Genome Sequencing Center for Infectious Disease"/>
            <person name="Nutman T.B."/>
            <person name="Fink D.L."/>
            <person name="Russ C."/>
            <person name="Young S."/>
            <person name="Zeng Q."/>
            <person name="Gargeya S."/>
            <person name="Alvarado L."/>
            <person name="Berlin A."/>
            <person name="Chapman S.B."/>
            <person name="Chen Z."/>
            <person name="Freedman E."/>
            <person name="Gellesch M."/>
            <person name="Goldberg J."/>
            <person name="Griggs A."/>
            <person name="Gujja S."/>
            <person name="Heilman E.R."/>
            <person name="Heiman D."/>
            <person name="Howarth C."/>
            <person name="Mehta T."/>
            <person name="Neiman D."/>
            <person name="Pearson M."/>
            <person name="Roberts A."/>
            <person name="Saif S."/>
            <person name="Shea T."/>
            <person name="Shenoy N."/>
            <person name="Sisk P."/>
            <person name="Stolte C."/>
            <person name="Sykes S."/>
            <person name="White J."/>
            <person name="Yandava C."/>
            <person name="Haas B."/>
            <person name="Henn M.R."/>
            <person name="Nusbaum C."/>
            <person name="Birren B."/>
        </authorList>
    </citation>
    <scope>NUCLEOTIDE SEQUENCE [LARGE SCALE GENOMIC DNA]</scope>
</reference>
<organism evidence="1">
    <name type="scientific">Loa loa</name>
    <name type="common">Eye worm</name>
    <name type="synonym">Filaria loa</name>
    <dbReference type="NCBI Taxonomy" id="7209"/>
    <lineage>
        <taxon>Eukaryota</taxon>
        <taxon>Metazoa</taxon>
        <taxon>Ecdysozoa</taxon>
        <taxon>Nematoda</taxon>
        <taxon>Chromadorea</taxon>
        <taxon>Rhabditida</taxon>
        <taxon>Spirurina</taxon>
        <taxon>Spiruromorpha</taxon>
        <taxon>Filarioidea</taxon>
        <taxon>Onchocercidae</taxon>
        <taxon>Loa</taxon>
    </lineage>
</organism>
<sequence>MVIQSICGRSRNESGLVICKSELRNVIICWGHVFLTKTDPKFARKKRSISLLERDRVARCELKKDRVEKIRSRDVTSREIKSRDMSSEMIKSTGVSSREIKSRDVSSKKIGLEIRFKSSSHQISIFVAHIIDTIGAIYDTICSAHIGIIDTIGTIYRKHWNAEII</sequence>
<dbReference type="InParanoid" id="A0A1S0TKR5"/>
<dbReference type="KEGG" id="loa:LOAG_13499"/>
<proteinExistence type="predicted"/>
<dbReference type="CTD" id="9950969"/>